<proteinExistence type="predicted"/>
<evidence type="ECO:0000256" key="1">
    <source>
        <dbReference type="SAM" id="Phobius"/>
    </source>
</evidence>
<gene>
    <name evidence="2" type="ORF">Faunusvirus66_5</name>
</gene>
<organism evidence="2">
    <name type="scientific">Faunusvirus sp</name>
    <dbReference type="NCBI Taxonomy" id="2487766"/>
    <lineage>
        <taxon>Viruses</taxon>
        <taxon>Varidnaviria</taxon>
        <taxon>Bamfordvirae</taxon>
        <taxon>Nucleocytoviricota</taxon>
        <taxon>Megaviricetes</taxon>
        <taxon>Imitervirales</taxon>
        <taxon>Mimiviridae</taxon>
    </lineage>
</organism>
<sequence length="53" mass="6394">YVLISRKYYQIIKCVIFSQKLTTKLAILSLNIYYYILYIILIILTVIYINNDK</sequence>
<reference evidence="2" key="1">
    <citation type="submission" date="2018-10" db="EMBL/GenBank/DDBJ databases">
        <title>Hidden diversity of soil giant viruses.</title>
        <authorList>
            <person name="Schulz F."/>
            <person name="Alteio L."/>
            <person name="Goudeau D."/>
            <person name="Ryan E.M."/>
            <person name="Malmstrom R.R."/>
            <person name="Blanchard J."/>
            <person name="Woyke T."/>
        </authorList>
    </citation>
    <scope>NUCLEOTIDE SEQUENCE</scope>
    <source>
        <strain evidence="2">FNV1</strain>
    </source>
</reference>
<keyword evidence="1" id="KW-0812">Transmembrane</keyword>
<dbReference type="EMBL" id="MK072197">
    <property type="protein sequence ID" value="AYV79859.1"/>
    <property type="molecule type" value="Genomic_DNA"/>
</dbReference>
<accession>A0A3G5A301</accession>
<keyword evidence="1" id="KW-1133">Transmembrane helix</keyword>
<name>A0A3G5A301_9VIRU</name>
<keyword evidence="1" id="KW-0472">Membrane</keyword>
<evidence type="ECO:0000313" key="2">
    <source>
        <dbReference type="EMBL" id="AYV79859.1"/>
    </source>
</evidence>
<feature type="non-terminal residue" evidence="2">
    <location>
        <position position="1"/>
    </location>
</feature>
<protein>
    <submittedName>
        <fullName evidence="2">Uncharacterized protein</fullName>
    </submittedName>
</protein>
<feature type="transmembrane region" description="Helical" evidence="1">
    <location>
        <begin position="32"/>
        <end position="49"/>
    </location>
</feature>